<evidence type="ECO:0000256" key="5">
    <source>
        <dbReference type="SAM" id="Phobius"/>
    </source>
</evidence>
<proteinExistence type="predicted"/>
<dbReference type="Proteomes" id="UP000252733">
    <property type="component" value="Unassembled WGS sequence"/>
</dbReference>
<feature type="transmembrane region" description="Helical" evidence="5">
    <location>
        <begin position="99"/>
        <end position="123"/>
    </location>
</feature>
<dbReference type="GO" id="GO:0016020">
    <property type="term" value="C:membrane"/>
    <property type="evidence" value="ECO:0007669"/>
    <property type="project" value="UniProtKB-SubCell"/>
</dbReference>
<dbReference type="RefSeq" id="WP_114437784.1">
    <property type="nucleotide sequence ID" value="NZ_QPIZ01000025.1"/>
</dbReference>
<name>A0A368UP74_9BACT</name>
<comment type="caution">
    <text evidence="6">The sequence shown here is derived from an EMBL/GenBank/DDBJ whole genome shotgun (WGS) entry which is preliminary data.</text>
</comment>
<evidence type="ECO:0000256" key="3">
    <source>
        <dbReference type="ARBA" id="ARBA00022989"/>
    </source>
</evidence>
<keyword evidence="4 5" id="KW-0472">Membrane</keyword>
<dbReference type="PANTHER" id="PTHR37306:SF1">
    <property type="entry name" value="COLICIN V PRODUCTION PROTEIN"/>
    <property type="match status" value="1"/>
</dbReference>
<feature type="transmembrane region" description="Helical" evidence="5">
    <location>
        <begin position="64"/>
        <end position="87"/>
    </location>
</feature>
<evidence type="ECO:0000313" key="7">
    <source>
        <dbReference type="Proteomes" id="UP000252733"/>
    </source>
</evidence>
<evidence type="ECO:0000256" key="4">
    <source>
        <dbReference type="ARBA" id="ARBA00023136"/>
    </source>
</evidence>
<feature type="transmembrane region" description="Helical" evidence="5">
    <location>
        <begin position="29"/>
        <end position="52"/>
    </location>
</feature>
<evidence type="ECO:0000256" key="2">
    <source>
        <dbReference type="ARBA" id="ARBA00022692"/>
    </source>
</evidence>
<sequence>MSYFDIIVGILLILAGLKGLKNGLVKELAGLTALILGIILAVQLSDFTASLLSGFFQSDHMPVIAFLVTFIVVVVGVHLIAQLLHTLINAVALGIFNRILGLAFGILKAGFFISILLLGLQVFGLENSVVTPKEQQRSKLYPPVKSAAPFIFDLFEKDLDEFFRPDKDNRQSPVTV</sequence>
<accession>A0A368UP74</accession>
<reference evidence="6 7" key="1">
    <citation type="submission" date="2018-07" db="EMBL/GenBank/DDBJ databases">
        <title>Freshwater and sediment microbial communities from various areas in North America, analyzing microbe dynamics in response to fracking.</title>
        <authorList>
            <person name="Lamendella R."/>
        </authorList>
    </citation>
    <scope>NUCLEOTIDE SEQUENCE [LARGE SCALE GENOMIC DNA]</scope>
    <source>
        <strain evidence="6 7">160A</strain>
    </source>
</reference>
<evidence type="ECO:0000256" key="1">
    <source>
        <dbReference type="ARBA" id="ARBA00004141"/>
    </source>
</evidence>
<dbReference type="GO" id="GO:0009403">
    <property type="term" value="P:toxin biosynthetic process"/>
    <property type="evidence" value="ECO:0007669"/>
    <property type="project" value="InterPro"/>
</dbReference>
<dbReference type="AlphaFoldDB" id="A0A368UP74"/>
<keyword evidence="7" id="KW-1185">Reference proteome</keyword>
<dbReference type="Pfam" id="PF02674">
    <property type="entry name" value="Colicin_V"/>
    <property type="match status" value="1"/>
</dbReference>
<protein>
    <submittedName>
        <fullName evidence="6">Membrane protein required for colicin V production</fullName>
    </submittedName>
</protein>
<evidence type="ECO:0000313" key="6">
    <source>
        <dbReference type="EMBL" id="RCW29850.1"/>
    </source>
</evidence>
<keyword evidence="2 5" id="KW-0812">Transmembrane</keyword>
<dbReference type="PANTHER" id="PTHR37306">
    <property type="entry name" value="COLICIN V PRODUCTION PROTEIN"/>
    <property type="match status" value="1"/>
</dbReference>
<gene>
    <name evidence="6" type="ORF">DFO77_12543</name>
</gene>
<dbReference type="EMBL" id="QPIZ01000025">
    <property type="protein sequence ID" value="RCW29850.1"/>
    <property type="molecule type" value="Genomic_DNA"/>
</dbReference>
<organism evidence="6 7">
    <name type="scientific">Marinilabilia salmonicolor</name>
    <dbReference type="NCBI Taxonomy" id="989"/>
    <lineage>
        <taxon>Bacteria</taxon>
        <taxon>Pseudomonadati</taxon>
        <taxon>Bacteroidota</taxon>
        <taxon>Bacteroidia</taxon>
        <taxon>Marinilabiliales</taxon>
        <taxon>Marinilabiliaceae</taxon>
        <taxon>Marinilabilia</taxon>
    </lineage>
</organism>
<dbReference type="InterPro" id="IPR003825">
    <property type="entry name" value="Colicin-V_CvpA"/>
</dbReference>
<comment type="subcellular location">
    <subcellularLocation>
        <location evidence="1">Membrane</location>
        <topology evidence="1">Multi-pass membrane protein</topology>
    </subcellularLocation>
</comment>
<keyword evidence="3 5" id="KW-1133">Transmembrane helix</keyword>